<accession>A0AAQ0HJT2</accession>
<keyword evidence="2" id="KW-1185">Reference proteome</keyword>
<name>A0AAQ0HJT2_PARVE</name>
<sequence length="58" mass="6472">MANRRSAFRQSDVEKVLKAYRSAGFSAPVIIIEPERITAKPVEAAADTAPNEWDEVLR</sequence>
<dbReference type="AlphaFoldDB" id="A0AAQ0HJT2"/>
<proteinExistence type="predicted"/>
<reference evidence="1 2" key="1">
    <citation type="submission" date="2018-08" db="EMBL/GenBank/DDBJ databases">
        <title>Genomic Encyclopedia of Archaeal and Bacterial Type Strains, Phase II (KMG-II): from individual species to whole genera.</title>
        <authorList>
            <person name="Goeker M."/>
        </authorList>
    </citation>
    <scope>NUCLEOTIDE SEQUENCE [LARGE SCALE GENOMIC DNA]</scope>
    <source>
        <strain evidence="1 2">DSM 582</strain>
    </source>
</reference>
<protein>
    <submittedName>
        <fullName evidence="1">Uncharacterized protein</fullName>
    </submittedName>
</protein>
<organism evidence="1 2">
    <name type="scientific">Paracoccus versutus</name>
    <name type="common">Thiobacillus versutus</name>
    <dbReference type="NCBI Taxonomy" id="34007"/>
    <lineage>
        <taxon>Bacteria</taxon>
        <taxon>Pseudomonadati</taxon>
        <taxon>Pseudomonadota</taxon>
        <taxon>Alphaproteobacteria</taxon>
        <taxon>Rhodobacterales</taxon>
        <taxon>Paracoccaceae</taxon>
        <taxon>Paracoccus</taxon>
    </lineage>
</organism>
<gene>
    <name evidence="1" type="ORF">ATH84_100763</name>
</gene>
<dbReference type="EMBL" id="QUMX01000007">
    <property type="protein sequence ID" value="REG53166.1"/>
    <property type="molecule type" value="Genomic_DNA"/>
</dbReference>
<dbReference type="RefSeq" id="WP_157034062.1">
    <property type="nucleotide sequence ID" value="NZ_CP035284.1"/>
</dbReference>
<evidence type="ECO:0000313" key="2">
    <source>
        <dbReference type="Proteomes" id="UP000256794"/>
    </source>
</evidence>
<comment type="caution">
    <text evidence="1">The sequence shown here is derived from an EMBL/GenBank/DDBJ whole genome shotgun (WGS) entry which is preliminary data.</text>
</comment>
<dbReference type="Proteomes" id="UP000256794">
    <property type="component" value="Unassembled WGS sequence"/>
</dbReference>
<evidence type="ECO:0000313" key="1">
    <source>
        <dbReference type="EMBL" id="REG53166.1"/>
    </source>
</evidence>